<keyword evidence="3" id="KW-1185">Reference proteome</keyword>
<name>A0ABZ0IB36_9GAMM</name>
<dbReference type="EMBL" id="CP136865">
    <property type="protein sequence ID" value="WOJ95764.1"/>
    <property type="molecule type" value="Genomic_DNA"/>
</dbReference>
<evidence type="ECO:0000256" key="1">
    <source>
        <dbReference type="SAM" id="Coils"/>
    </source>
</evidence>
<accession>A0ABZ0IB36</accession>
<evidence type="ECO:0000313" key="3">
    <source>
        <dbReference type="Proteomes" id="UP001626549"/>
    </source>
</evidence>
<evidence type="ECO:0000313" key="2">
    <source>
        <dbReference type="EMBL" id="WOJ95764.1"/>
    </source>
</evidence>
<keyword evidence="1" id="KW-0175">Coiled coil</keyword>
<dbReference type="RefSeq" id="WP_407326463.1">
    <property type="nucleotide sequence ID" value="NZ_CP136865.1"/>
</dbReference>
<reference evidence="2 3" key="1">
    <citation type="submission" date="2023-10" db="EMBL/GenBank/DDBJ databases">
        <title>Two novel species belonging to the OM43/NOR5 clade.</title>
        <authorList>
            <person name="Park M."/>
        </authorList>
    </citation>
    <scope>NUCLEOTIDE SEQUENCE [LARGE SCALE GENOMIC DNA]</scope>
    <source>
        <strain evidence="2 3">IMCC45268</strain>
    </source>
</reference>
<feature type="coiled-coil region" evidence="1">
    <location>
        <begin position="79"/>
        <end position="109"/>
    </location>
</feature>
<gene>
    <name evidence="2" type="ORF">R0137_10975</name>
</gene>
<dbReference type="Proteomes" id="UP001626549">
    <property type="component" value="Chromosome"/>
</dbReference>
<protein>
    <submittedName>
        <fullName evidence="2">Uncharacterized protein</fullName>
    </submittedName>
</protein>
<proteinExistence type="predicted"/>
<sequence length="254" mass="27386">MAIVKFKEDQPIKAMNRVRNLAAGAHAAVGTSNLAPVRTVLSYVDYSVDAVQAALELAETPDPNKSPDGHKAYVGSLAKREYEKSRSRAADLKEMLKKEKKELADEAYKLAGLAEQLPHAEAQEIRAASRALSQKERDKMIASAFERRDGAVVRALIQSPSEILFGPVTVPLNGMVARFIDQAVPSYPHLRGEVERAEEVLDLTANAVAKQLRELRSHAAEERVDATTSRVAAAEAVLASGPAPHSEVSTGDAA</sequence>
<organism evidence="2 3">
    <name type="scientific">Congregibacter brevis</name>
    <dbReference type="NCBI Taxonomy" id="3081201"/>
    <lineage>
        <taxon>Bacteria</taxon>
        <taxon>Pseudomonadati</taxon>
        <taxon>Pseudomonadota</taxon>
        <taxon>Gammaproteobacteria</taxon>
        <taxon>Cellvibrionales</taxon>
        <taxon>Halieaceae</taxon>
        <taxon>Congregibacter</taxon>
    </lineage>
</organism>